<organism evidence="1 2">
    <name type="scientific">Streptomyces noursei</name>
    <name type="common">Streptomyces albulus</name>
    <dbReference type="NCBI Taxonomy" id="1971"/>
    <lineage>
        <taxon>Bacteria</taxon>
        <taxon>Bacillati</taxon>
        <taxon>Actinomycetota</taxon>
        <taxon>Actinomycetes</taxon>
        <taxon>Kitasatosporales</taxon>
        <taxon>Streptomycetaceae</taxon>
        <taxon>Streptomyces</taxon>
    </lineage>
</organism>
<sequence length="115" mass="12586">MALGCPRCKESNQVLHLPEFWKSLPRESELRDEYAPPLEYRMQWLYPVAAGALGVVALVTGGVAAGVVLLAGGVGVGFWLSGRARAAEDARAKWSRSWICRRCPATFLREEALAV</sequence>
<dbReference type="Proteomes" id="UP000288351">
    <property type="component" value="Unassembled WGS sequence"/>
</dbReference>
<dbReference type="AlphaFoldDB" id="A0A059W8B9"/>
<reference evidence="1 2" key="1">
    <citation type="journal article" date="2019" name="Microbiol. Resour. Announc.">
        <title>Draft Genome Sequence of the Most Traditional epsilon-Poly-l-Lysine Producer, Streptomyces albulus NBRC14147.</title>
        <authorList>
            <person name="Yamanaka K."/>
            <person name="Hamano Y."/>
        </authorList>
    </citation>
    <scope>NUCLEOTIDE SEQUENCE [LARGE SCALE GENOMIC DNA]</scope>
    <source>
        <strain evidence="1 2">NBRC 14147</strain>
    </source>
</reference>
<evidence type="ECO:0000313" key="1">
    <source>
        <dbReference type="EMBL" id="GCB95455.1"/>
    </source>
</evidence>
<dbReference type="EMBL" id="BHXC01000007">
    <property type="protein sequence ID" value="GCB95455.1"/>
    <property type="molecule type" value="Genomic_DNA"/>
</dbReference>
<dbReference type="eggNOG" id="ENOG5032FUX">
    <property type="taxonomic scope" value="Bacteria"/>
</dbReference>
<gene>
    <name evidence="1" type="ORF">SALB_08260</name>
</gene>
<comment type="caution">
    <text evidence="1">The sequence shown here is derived from an EMBL/GenBank/DDBJ whole genome shotgun (WGS) entry which is preliminary data.</text>
</comment>
<dbReference type="RefSeq" id="WP_016574091.1">
    <property type="nucleotide sequence ID" value="NZ_BHXC01000007.1"/>
</dbReference>
<evidence type="ECO:0000313" key="2">
    <source>
        <dbReference type="Proteomes" id="UP000288351"/>
    </source>
</evidence>
<accession>A0A059W8B9</accession>
<protein>
    <submittedName>
        <fullName evidence="1">Uncharacterized protein</fullName>
    </submittedName>
</protein>
<name>A0A059W8B9_STRNR</name>
<proteinExistence type="predicted"/>